<dbReference type="EMBL" id="BJHY01000004">
    <property type="protein sequence ID" value="GDY80789.1"/>
    <property type="molecule type" value="Genomic_DNA"/>
</dbReference>
<sequence>MRRQQIGGGCAGGRIRVVPAVRGQDVGEPRVDVLLHVQAGPPGEFVPGGFVALAGLGLLQRAELAQRLELTGAGPTRAASRSSASRAAAAAALAASSSWTRGSASGS</sequence>
<name>A0A4D4MFA9_STRAX</name>
<reference evidence="2 3" key="1">
    <citation type="submission" date="2019-04" db="EMBL/GenBank/DDBJ databases">
        <title>Draft genome sequences of Streptomyces avermitilis ATCC 31267.</title>
        <authorList>
            <person name="Komaki H."/>
            <person name="Tamura T."/>
            <person name="Hosoyama A."/>
        </authorList>
    </citation>
    <scope>NUCLEOTIDE SEQUENCE [LARGE SCALE GENOMIC DNA]</scope>
    <source>
        <strain evidence="2 3">ATCC 31267</strain>
    </source>
</reference>
<protein>
    <submittedName>
        <fullName evidence="1">Uncharacterized protein</fullName>
    </submittedName>
</protein>
<dbReference type="Proteomes" id="UP000299211">
    <property type="component" value="Unassembled WGS sequence"/>
</dbReference>
<gene>
    <name evidence="1" type="ORF">SAV14893_098670</name>
    <name evidence="2" type="ORF">SAV31267_102740</name>
</gene>
<reference evidence="1 4" key="2">
    <citation type="submission" date="2019-04" db="EMBL/GenBank/DDBJ databases">
        <title>Draft genome sequences of Streptomyces avermitilis NBRC 14893.</title>
        <authorList>
            <person name="Komaki H."/>
            <person name="Tamura T."/>
            <person name="Hosoyama A."/>
        </authorList>
    </citation>
    <scope>NUCLEOTIDE SEQUENCE [LARGE SCALE GENOMIC DNA]</scope>
    <source>
        <strain evidence="1 4">NBRC 14893</strain>
    </source>
</reference>
<evidence type="ECO:0000313" key="2">
    <source>
        <dbReference type="EMBL" id="GDY80789.1"/>
    </source>
</evidence>
<dbReference type="Proteomes" id="UP000302139">
    <property type="component" value="Unassembled WGS sequence"/>
</dbReference>
<comment type="caution">
    <text evidence="1">The sequence shown here is derived from an EMBL/GenBank/DDBJ whole genome shotgun (WGS) entry which is preliminary data.</text>
</comment>
<proteinExistence type="predicted"/>
<organism evidence="1 4">
    <name type="scientific">Streptomyces avermitilis</name>
    <dbReference type="NCBI Taxonomy" id="33903"/>
    <lineage>
        <taxon>Bacteria</taxon>
        <taxon>Bacillati</taxon>
        <taxon>Actinomycetota</taxon>
        <taxon>Actinomycetes</taxon>
        <taxon>Kitasatosporales</taxon>
        <taxon>Streptomycetaceae</taxon>
        <taxon>Streptomyces</taxon>
    </lineage>
</organism>
<evidence type="ECO:0000313" key="4">
    <source>
        <dbReference type="Proteomes" id="UP000302139"/>
    </source>
</evidence>
<dbReference type="AlphaFoldDB" id="A0A4D4MFA9"/>
<accession>A0A4D4MFA9</accession>
<evidence type="ECO:0000313" key="3">
    <source>
        <dbReference type="Proteomes" id="UP000299211"/>
    </source>
</evidence>
<dbReference type="EMBL" id="BJHX01000005">
    <property type="protein sequence ID" value="GDY70474.1"/>
    <property type="molecule type" value="Genomic_DNA"/>
</dbReference>
<evidence type="ECO:0000313" key="1">
    <source>
        <dbReference type="EMBL" id="GDY70474.1"/>
    </source>
</evidence>